<evidence type="ECO:0000259" key="1">
    <source>
        <dbReference type="Pfam" id="PF05699"/>
    </source>
</evidence>
<feature type="domain" description="HAT C-terminal dimerisation" evidence="1">
    <location>
        <begin position="521"/>
        <end position="590"/>
    </location>
</feature>
<dbReference type="InterPro" id="IPR025398">
    <property type="entry name" value="DUF4371"/>
</dbReference>
<evidence type="ECO:0000259" key="2">
    <source>
        <dbReference type="Pfam" id="PF14291"/>
    </source>
</evidence>
<organism evidence="3 4">
    <name type="scientific">Macrosiphum euphorbiae</name>
    <name type="common">potato aphid</name>
    <dbReference type="NCBI Taxonomy" id="13131"/>
    <lineage>
        <taxon>Eukaryota</taxon>
        <taxon>Metazoa</taxon>
        <taxon>Ecdysozoa</taxon>
        <taxon>Arthropoda</taxon>
        <taxon>Hexapoda</taxon>
        <taxon>Insecta</taxon>
        <taxon>Pterygota</taxon>
        <taxon>Neoptera</taxon>
        <taxon>Paraneoptera</taxon>
        <taxon>Hemiptera</taxon>
        <taxon>Sternorrhyncha</taxon>
        <taxon>Aphidomorpha</taxon>
        <taxon>Aphidoidea</taxon>
        <taxon>Aphididae</taxon>
        <taxon>Macrosiphini</taxon>
        <taxon>Macrosiphum</taxon>
    </lineage>
</organism>
<dbReference type="InterPro" id="IPR008906">
    <property type="entry name" value="HATC_C_dom"/>
</dbReference>
<protein>
    <recommendedName>
        <fullName evidence="5">Zinc finger MYM-type protein 1-like</fullName>
    </recommendedName>
</protein>
<dbReference type="Proteomes" id="UP001160148">
    <property type="component" value="Unassembled WGS sequence"/>
</dbReference>
<dbReference type="Pfam" id="PF14291">
    <property type="entry name" value="DUF4371"/>
    <property type="match status" value="1"/>
</dbReference>
<dbReference type="EMBL" id="CARXXK010000002">
    <property type="protein sequence ID" value="CAI6354559.1"/>
    <property type="molecule type" value="Genomic_DNA"/>
</dbReference>
<evidence type="ECO:0008006" key="5">
    <source>
        <dbReference type="Google" id="ProtNLM"/>
    </source>
</evidence>
<sequence>MTGYYSAKSTGSIVEQLSTAHKQNILNNRLYMKKLIDIILLLSRQGIAFRGHIENTNSLNKGNFQEMCSFFSKYDSEFNRMFSNSISYSSPKIQNEIIAICSQNVKDTIFSEIKETGFFSIMCDDARCHKEEQMSICVRYTKKFQVFERFLGFIDVSQKQDSESLTSAILNFLEQSNIQNIPIVAQSYDGAAVMSGKRAGVQTKLKEYYPSAIYVHCMAHRINLVVIDMCKNIKEAKQFFNSIEALYVHFSRPSTNFKLKEMQNKLNIKATTLMAISDTRWVCRIQNCDAVYNNFEVLIEVLNDEVDLNKDMDVAQAIGLLSSIQKASFIIYLIILQDVLKVINILSNQLQKKTSTLGEASNIIFGVIQTFENYRSSNKFSEIWSKITNFAEKHNIPIETPSRGSNSKRKRKESTYLRDYCTSTTTGHEYSEFDEPSLNISDQENWKINAYYRILDAIITSMKTRFSSESLRLASSVDSFFKLQFKESLPFIQNYEKLLDINIESLEAEMTVIKNSIQNSDFTLSDVLQKIDQNVFSNLYKLMQVALTLPISSASCERSFSVMRRIKTWIRSSMNQERFTDMSILHIERDISNVIESENILNQFALKNRRIDL</sequence>
<dbReference type="PANTHER" id="PTHR45749:SF37">
    <property type="entry name" value="OS05G0311600 PROTEIN"/>
    <property type="match status" value="1"/>
</dbReference>
<feature type="domain" description="DUF4371" evidence="2">
    <location>
        <begin position="27"/>
        <end position="198"/>
    </location>
</feature>
<dbReference type="AlphaFoldDB" id="A0AAV0WF40"/>
<dbReference type="PANTHER" id="PTHR45749">
    <property type="match status" value="1"/>
</dbReference>
<reference evidence="3 4" key="1">
    <citation type="submission" date="2023-01" db="EMBL/GenBank/DDBJ databases">
        <authorList>
            <person name="Whitehead M."/>
        </authorList>
    </citation>
    <scope>NUCLEOTIDE SEQUENCE [LARGE SCALE GENOMIC DNA]</scope>
</reference>
<dbReference type="Pfam" id="PF05699">
    <property type="entry name" value="Dimer_Tnp_hAT"/>
    <property type="match status" value="1"/>
</dbReference>
<evidence type="ECO:0000313" key="3">
    <source>
        <dbReference type="EMBL" id="CAI6354559.1"/>
    </source>
</evidence>
<dbReference type="GO" id="GO:0046983">
    <property type="term" value="F:protein dimerization activity"/>
    <property type="evidence" value="ECO:0007669"/>
    <property type="project" value="InterPro"/>
</dbReference>
<gene>
    <name evidence="3" type="ORF">MEUPH1_LOCUS10541</name>
</gene>
<accession>A0AAV0WF40</accession>
<dbReference type="SUPFAM" id="SSF53098">
    <property type="entry name" value="Ribonuclease H-like"/>
    <property type="match status" value="1"/>
</dbReference>
<proteinExistence type="predicted"/>
<dbReference type="InterPro" id="IPR012337">
    <property type="entry name" value="RNaseH-like_sf"/>
</dbReference>
<keyword evidence="4" id="KW-1185">Reference proteome</keyword>
<comment type="caution">
    <text evidence="3">The sequence shown here is derived from an EMBL/GenBank/DDBJ whole genome shotgun (WGS) entry which is preliminary data.</text>
</comment>
<evidence type="ECO:0000313" key="4">
    <source>
        <dbReference type="Proteomes" id="UP001160148"/>
    </source>
</evidence>
<name>A0AAV0WF40_9HEMI</name>